<gene>
    <name evidence="2" type="ORF">NQ314_014248</name>
</gene>
<comment type="caution">
    <text evidence="2">The sequence shown here is derived from an EMBL/GenBank/DDBJ whole genome shotgun (WGS) entry which is preliminary data.</text>
</comment>
<dbReference type="EMBL" id="JANEYF010003935">
    <property type="protein sequence ID" value="KAJ8933010.1"/>
    <property type="molecule type" value="Genomic_DNA"/>
</dbReference>
<sequence>SIHKLSTMPNSPVRVKSELELLREQNIKERDAFFASLIMDDPEFADVMNTLTSLGKPENKKPKVRRNTGSDPGF</sequence>
<evidence type="ECO:0000313" key="3">
    <source>
        <dbReference type="Proteomes" id="UP001162156"/>
    </source>
</evidence>
<name>A0AAV8X263_9CUCU</name>
<protein>
    <submittedName>
        <fullName evidence="2">Uncharacterized protein</fullName>
    </submittedName>
</protein>
<keyword evidence="3" id="KW-1185">Reference proteome</keyword>
<evidence type="ECO:0000313" key="2">
    <source>
        <dbReference type="EMBL" id="KAJ8933010.1"/>
    </source>
</evidence>
<reference evidence="2" key="1">
    <citation type="journal article" date="2023" name="Insect Mol. Biol.">
        <title>Genome sequencing provides insights into the evolution of gene families encoding plant cell wall-degrading enzymes in longhorned beetles.</title>
        <authorList>
            <person name="Shin N.R."/>
            <person name="Okamura Y."/>
            <person name="Kirsch R."/>
            <person name="Pauchet Y."/>
        </authorList>
    </citation>
    <scope>NUCLEOTIDE SEQUENCE</scope>
    <source>
        <strain evidence="2">RBIC_L_NR</strain>
    </source>
</reference>
<proteinExistence type="predicted"/>
<dbReference type="Proteomes" id="UP001162156">
    <property type="component" value="Unassembled WGS sequence"/>
</dbReference>
<feature type="non-terminal residue" evidence="2">
    <location>
        <position position="1"/>
    </location>
</feature>
<accession>A0AAV8X263</accession>
<organism evidence="2 3">
    <name type="scientific">Rhamnusium bicolor</name>
    <dbReference type="NCBI Taxonomy" id="1586634"/>
    <lineage>
        <taxon>Eukaryota</taxon>
        <taxon>Metazoa</taxon>
        <taxon>Ecdysozoa</taxon>
        <taxon>Arthropoda</taxon>
        <taxon>Hexapoda</taxon>
        <taxon>Insecta</taxon>
        <taxon>Pterygota</taxon>
        <taxon>Neoptera</taxon>
        <taxon>Endopterygota</taxon>
        <taxon>Coleoptera</taxon>
        <taxon>Polyphaga</taxon>
        <taxon>Cucujiformia</taxon>
        <taxon>Chrysomeloidea</taxon>
        <taxon>Cerambycidae</taxon>
        <taxon>Lepturinae</taxon>
        <taxon>Rhagiini</taxon>
        <taxon>Rhamnusium</taxon>
    </lineage>
</organism>
<feature type="region of interest" description="Disordered" evidence="1">
    <location>
        <begin position="53"/>
        <end position="74"/>
    </location>
</feature>
<dbReference type="AlphaFoldDB" id="A0AAV8X263"/>
<evidence type="ECO:0000256" key="1">
    <source>
        <dbReference type="SAM" id="MobiDB-lite"/>
    </source>
</evidence>